<keyword evidence="1" id="KW-0812">Transmembrane</keyword>
<sequence>MSTLPSSRRERTAPLVGANDERVDRRRILPVGLAAIAITVVANVLVRAVGQAIFEIDDAFDPLATVFPTVMASVVYMLLAVGVFAVLVRYVARPLRFFRLVAVVALVLSYLPLLAQWSAEGASAGAITTLGAMHLVGFAAAVGLLTTRTRAAA</sequence>
<dbReference type="Pfam" id="PF19545">
    <property type="entry name" value="DUF6069"/>
    <property type="match status" value="1"/>
</dbReference>
<evidence type="ECO:0000256" key="1">
    <source>
        <dbReference type="SAM" id="Phobius"/>
    </source>
</evidence>
<dbReference type="InterPro" id="IPR045713">
    <property type="entry name" value="DUF6069"/>
</dbReference>
<feature type="transmembrane region" description="Helical" evidence="1">
    <location>
        <begin position="125"/>
        <end position="145"/>
    </location>
</feature>
<keyword evidence="1" id="KW-0472">Membrane</keyword>
<proteinExistence type="predicted"/>
<dbReference type="AlphaFoldDB" id="A0A6J4URG8"/>
<protein>
    <submittedName>
        <fullName evidence="2">Uncharacterized protein</fullName>
    </submittedName>
</protein>
<dbReference type="EMBL" id="CADCWG010000156">
    <property type="protein sequence ID" value="CAA9558716.1"/>
    <property type="molecule type" value="Genomic_DNA"/>
</dbReference>
<name>A0A6J4URG8_9BACT</name>
<evidence type="ECO:0000313" key="2">
    <source>
        <dbReference type="EMBL" id="CAA9558716.1"/>
    </source>
</evidence>
<organism evidence="2">
    <name type="scientific">uncultured Thermomicrobiales bacterium</name>
    <dbReference type="NCBI Taxonomy" id="1645740"/>
    <lineage>
        <taxon>Bacteria</taxon>
        <taxon>Pseudomonadati</taxon>
        <taxon>Thermomicrobiota</taxon>
        <taxon>Thermomicrobia</taxon>
        <taxon>Thermomicrobiales</taxon>
        <taxon>environmental samples</taxon>
    </lineage>
</organism>
<gene>
    <name evidence="2" type="ORF">AVDCRST_MAG49-2354</name>
</gene>
<feature type="transmembrane region" description="Helical" evidence="1">
    <location>
        <begin position="100"/>
        <end position="119"/>
    </location>
</feature>
<keyword evidence="1" id="KW-1133">Transmembrane helix</keyword>
<feature type="transmembrane region" description="Helical" evidence="1">
    <location>
        <begin position="28"/>
        <end position="46"/>
    </location>
</feature>
<reference evidence="2" key="1">
    <citation type="submission" date="2020-02" db="EMBL/GenBank/DDBJ databases">
        <authorList>
            <person name="Meier V. D."/>
        </authorList>
    </citation>
    <scope>NUCLEOTIDE SEQUENCE</scope>
    <source>
        <strain evidence="2">AVDCRST_MAG49</strain>
    </source>
</reference>
<feature type="transmembrane region" description="Helical" evidence="1">
    <location>
        <begin position="66"/>
        <end position="88"/>
    </location>
</feature>
<accession>A0A6J4URG8</accession>